<dbReference type="InterPro" id="IPR002893">
    <property type="entry name" value="Znf_MYND"/>
</dbReference>
<dbReference type="Proteomes" id="UP000054266">
    <property type="component" value="Unassembled WGS sequence"/>
</dbReference>
<dbReference type="Pfam" id="PF01753">
    <property type="entry name" value="zf-MYND"/>
    <property type="match status" value="1"/>
</dbReference>
<feature type="domain" description="MYND-type" evidence="5">
    <location>
        <begin position="27"/>
        <end position="65"/>
    </location>
</feature>
<dbReference type="HOGENOM" id="CLU_1532353_0_0_1"/>
<evidence type="ECO:0000256" key="3">
    <source>
        <dbReference type="ARBA" id="ARBA00022833"/>
    </source>
</evidence>
<evidence type="ECO:0000259" key="5">
    <source>
        <dbReference type="PROSITE" id="PS50865"/>
    </source>
</evidence>
<evidence type="ECO:0000313" key="6">
    <source>
        <dbReference type="EMBL" id="KIW62237.1"/>
    </source>
</evidence>
<dbReference type="STRING" id="5601.A0A0D2DIN9"/>
<name>A0A0D2DIN9_9EURO</name>
<dbReference type="SUPFAM" id="SSF144232">
    <property type="entry name" value="HIT/MYND zinc finger-like"/>
    <property type="match status" value="1"/>
</dbReference>
<organism evidence="6 7">
    <name type="scientific">Phialophora macrospora</name>
    <dbReference type="NCBI Taxonomy" id="1851006"/>
    <lineage>
        <taxon>Eukaryota</taxon>
        <taxon>Fungi</taxon>
        <taxon>Dikarya</taxon>
        <taxon>Ascomycota</taxon>
        <taxon>Pezizomycotina</taxon>
        <taxon>Eurotiomycetes</taxon>
        <taxon>Chaetothyriomycetidae</taxon>
        <taxon>Chaetothyriales</taxon>
        <taxon>Herpotrichiellaceae</taxon>
        <taxon>Phialophora</taxon>
    </lineage>
</organism>
<keyword evidence="7" id="KW-1185">Reference proteome</keyword>
<keyword evidence="2 4" id="KW-0863">Zinc-finger</keyword>
<keyword evidence="1" id="KW-0479">Metal-binding</keyword>
<evidence type="ECO:0000313" key="7">
    <source>
        <dbReference type="Proteomes" id="UP000054266"/>
    </source>
</evidence>
<dbReference type="Gene3D" id="6.10.140.2220">
    <property type="match status" value="1"/>
</dbReference>
<evidence type="ECO:0000256" key="4">
    <source>
        <dbReference type="PROSITE-ProRule" id="PRU00134"/>
    </source>
</evidence>
<reference evidence="6 7" key="1">
    <citation type="submission" date="2015-01" db="EMBL/GenBank/DDBJ databases">
        <title>The Genome Sequence of Capronia semiimmersa CBS27337.</title>
        <authorList>
            <consortium name="The Broad Institute Genomics Platform"/>
            <person name="Cuomo C."/>
            <person name="de Hoog S."/>
            <person name="Gorbushina A."/>
            <person name="Stielow B."/>
            <person name="Teixiera M."/>
            <person name="Abouelleil A."/>
            <person name="Chapman S.B."/>
            <person name="Priest M."/>
            <person name="Young S.K."/>
            <person name="Wortman J."/>
            <person name="Nusbaum C."/>
            <person name="Birren B."/>
        </authorList>
    </citation>
    <scope>NUCLEOTIDE SEQUENCE [LARGE SCALE GENOMIC DNA]</scope>
    <source>
        <strain evidence="6 7">CBS 27337</strain>
    </source>
</reference>
<protein>
    <recommendedName>
        <fullName evidence="5">MYND-type domain-containing protein</fullName>
    </recommendedName>
</protein>
<sequence>MYQSRAPAAHNPGTNFRGPRGPLKHRCGLCLELKSKLLRCMGCQVVRYCSREHQVQHRQDHKSVCNKIKRYRSTVDREDHAIRNATPDFMTPANAFETNVGHFWSTLNTRDYMRARFELADTIRRLGTLDGVTEALDHMRDMLRLCRSDNMGIRHLVPAMMLQLDQDGECYDFVK</sequence>
<dbReference type="GO" id="GO:0008270">
    <property type="term" value="F:zinc ion binding"/>
    <property type="evidence" value="ECO:0007669"/>
    <property type="project" value="UniProtKB-KW"/>
</dbReference>
<accession>A0A0D2DIN9</accession>
<proteinExistence type="predicted"/>
<dbReference type="AlphaFoldDB" id="A0A0D2DIN9"/>
<keyword evidence="3" id="KW-0862">Zinc</keyword>
<gene>
    <name evidence="6" type="ORF">PV04_10432</name>
</gene>
<evidence type="ECO:0000256" key="2">
    <source>
        <dbReference type="ARBA" id="ARBA00022771"/>
    </source>
</evidence>
<evidence type="ECO:0000256" key="1">
    <source>
        <dbReference type="ARBA" id="ARBA00022723"/>
    </source>
</evidence>
<dbReference type="PROSITE" id="PS50865">
    <property type="entry name" value="ZF_MYND_2"/>
    <property type="match status" value="1"/>
</dbReference>
<dbReference type="EMBL" id="KN846963">
    <property type="protein sequence ID" value="KIW62237.1"/>
    <property type="molecule type" value="Genomic_DNA"/>
</dbReference>